<protein>
    <submittedName>
        <fullName evidence="1">Uncharacterized protein</fullName>
    </submittedName>
</protein>
<dbReference type="Proteomes" id="UP000199009">
    <property type="component" value="Chromosome I"/>
</dbReference>
<proteinExistence type="predicted"/>
<gene>
    <name evidence="1" type="ORF">SAMN04489810_0418</name>
</gene>
<evidence type="ECO:0000313" key="2">
    <source>
        <dbReference type="Proteomes" id="UP000199009"/>
    </source>
</evidence>
<dbReference type="EMBL" id="LT629692">
    <property type="protein sequence ID" value="SDG48260.1"/>
    <property type="molecule type" value="Genomic_DNA"/>
</dbReference>
<keyword evidence="2" id="KW-1185">Reference proteome</keyword>
<evidence type="ECO:0000313" key="1">
    <source>
        <dbReference type="EMBL" id="SDG48260.1"/>
    </source>
</evidence>
<reference evidence="1 2" key="1">
    <citation type="submission" date="2016-10" db="EMBL/GenBank/DDBJ databases">
        <authorList>
            <person name="de Groot N.N."/>
        </authorList>
    </citation>
    <scope>NUCLEOTIDE SEQUENCE [LARGE SCALE GENOMIC DNA]</scope>
    <source>
        <strain evidence="1 2">DSM 23142</strain>
    </source>
</reference>
<organism evidence="1 2">
    <name type="scientific">Microbacterium pygmaeum</name>
    <dbReference type="NCBI Taxonomy" id="370764"/>
    <lineage>
        <taxon>Bacteria</taxon>
        <taxon>Bacillati</taxon>
        <taxon>Actinomycetota</taxon>
        <taxon>Actinomycetes</taxon>
        <taxon>Micrococcales</taxon>
        <taxon>Microbacteriaceae</taxon>
        <taxon>Microbacterium</taxon>
    </lineage>
</organism>
<accession>A0A1G7UNE1</accession>
<dbReference type="STRING" id="370764.SAMN04489810_0418"/>
<name>A0A1G7UNE1_9MICO</name>
<sequence>MILPGQEDFGGKLLSPPDHLIWIEALTCMWFRGYLVK</sequence>
<dbReference type="AlphaFoldDB" id="A0A1G7UNE1"/>